<evidence type="ECO:0000256" key="2">
    <source>
        <dbReference type="SAM" id="MobiDB-lite"/>
    </source>
</evidence>
<feature type="domain" description="Rap-GAP" evidence="3">
    <location>
        <begin position="175"/>
        <end position="403"/>
    </location>
</feature>
<evidence type="ECO:0000256" key="1">
    <source>
        <dbReference type="ARBA" id="ARBA00022468"/>
    </source>
</evidence>
<dbReference type="AlphaFoldDB" id="A0A9W4WLG9"/>
<name>A0A9W4WLG9_9GLOM</name>
<dbReference type="PROSITE" id="PS50085">
    <property type="entry name" value="RAPGAP"/>
    <property type="match status" value="1"/>
</dbReference>
<dbReference type="OrthoDB" id="2499658at2759"/>
<dbReference type="InterPro" id="IPR035974">
    <property type="entry name" value="Rap/Ran-GAP_sf"/>
</dbReference>
<proteinExistence type="predicted"/>
<keyword evidence="1" id="KW-0343">GTPase activation</keyword>
<dbReference type="InterPro" id="IPR000331">
    <property type="entry name" value="Rap/Ran_GAP_dom"/>
</dbReference>
<dbReference type="SUPFAM" id="SSF111347">
    <property type="entry name" value="Rap/Ran-GAP"/>
    <property type="match status" value="1"/>
</dbReference>
<comment type="caution">
    <text evidence="4">The sequence shown here is derived from an EMBL/GenBank/DDBJ whole genome shotgun (WGS) entry which is preliminary data.</text>
</comment>
<dbReference type="Proteomes" id="UP001153678">
    <property type="component" value="Unassembled WGS sequence"/>
</dbReference>
<dbReference type="PANTHER" id="PTHR15711">
    <property type="entry name" value="RAP GTPASE-ACTIVATING PROTEIN"/>
    <property type="match status" value="1"/>
</dbReference>
<sequence>MTPMKIGGSEKSYGRHTRDTSISAASTYTAASTVNTQPYLPIAEKFHSPTKSFTSSSTYIEYPIEHVDVEAIWYRKYFIQNQHPTFVGITESYGTVIISLMLDGKTINNNRDNIYWYRYILRKKELPDDRGVLAGPPPSPLNDPPWDVLLRMISRELVQPRIKKLITTRELSEKLLALDEDRLQTTYKVGVLYCAPSQTTEEEWFSNTSTSRTFSDFLGILGKLVKLSEFEGFSGGLDTKSNETGEYSVYDDETLKNYEIMYHVSTMLPYETANKYQITRKRHIGNDIVCIIFQDVSKPFLPSSIRSQFLQVYVIVSPVEFQLDDDEYGWRTSNRVGYRVEIVCKDGVPYFGPSLPNPPIFYDPISLRQFLVAIIINGQNAAWKTPKLSEPFQRARGGIIQDIANKLVIFSNEVAPSPPHPPKKQSHVELNYILKRLFVDRLKFGGIPPDMAHVKELLEKGANPNISIPQPKPLKEKVYNNQVSYSLGECEHCNFCPTHSHSNSLLSSSSIKTTNNQKSHKLPNILFATIALADDPVYVKFLINYGVETMPKDSHFPNAFVFAATHKRVETMRCLLENVPALSDPESVDTAINDTYNRVYSRNTSRNGNKLYAAYAFKHYESSFWNTEATIFFGRLRGVS</sequence>
<evidence type="ECO:0000313" key="5">
    <source>
        <dbReference type="Proteomes" id="UP001153678"/>
    </source>
</evidence>
<accession>A0A9W4WLG9</accession>
<protein>
    <submittedName>
        <fullName evidence="4">12338_t:CDS:1</fullName>
    </submittedName>
</protein>
<dbReference type="Gene3D" id="3.40.50.11210">
    <property type="entry name" value="Rap/Ran-GAP"/>
    <property type="match status" value="1"/>
</dbReference>
<dbReference type="GO" id="GO:0005096">
    <property type="term" value="F:GTPase activator activity"/>
    <property type="evidence" value="ECO:0007669"/>
    <property type="project" value="UniProtKB-KW"/>
</dbReference>
<keyword evidence="5" id="KW-1185">Reference proteome</keyword>
<dbReference type="GO" id="GO:0005737">
    <property type="term" value="C:cytoplasm"/>
    <property type="evidence" value="ECO:0007669"/>
    <property type="project" value="TreeGrafter"/>
</dbReference>
<dbReference type="FunFam" id="3.40.50.11210:FF:000001">
    <property type="entry name" value="Ral GTPase-activating protein subunit alpha-1 isoform 1"/>
    <property type="match status" value="1"/>
</dbReference>
<dbReference type="InterPro" id="IPR050989">
    <property type="entry name" value="Rap1_Ran_GAP"/>
</dbReference>
<gene>
    <name evidence="4" type="ORF">FWILDA_LOCUS4788</name>
</gene>
<dbReference type="Pfam" id="PF02145">
    <property type="entry name" value="Rap_GAP"/>
    <property type="match status" value="1"/>
</dbReference>
<dbReference type="GO" id="GO:0051056">
    <property type="term" value="P:regulation of small GTPase mediated signal transduction"/>
    <property type="evidence" value="ECO:0007669"/>
    <property type="project" value="InterPro"/>
</dbReference>
<feature type="region of interest" description="Disordered" evidence="2">
    <location>
        <begin position="1"/>
        <end position="20"/>
    </location>
</feature>
<reference evidence="4" key="1">
    <citation type="submission" date="2022-08" db="EMBL/GenBank/DDBJ databases">
        <authorList>
            <person name="Kallberg Y."/>
            <person name="Tangrot J."/>
            <person name="Rosling A."/>
        </authorList>
    </citation>
    <scope>NUCLEOTIDE SEQUENCE</scope>
    <source>
        <strain evidence="4">Wild A</strain>
    </source>
</reference>
<dbReference type="PANTHER" id="PTHR15711:SF22">
    <property type="entry name" value="RAP-GAP DOMAIN-CONTAINING PROTEIN"/>
    <property type="match status" value="1"/>
</dbReference>
<evidence type="ECO:0000313" key="4">
    <source>
        <dbReference type="EMBL" id="CAI2170854.1"/>
    </source>
</evidence>
<evidence type="ECO:0000259" key="3">
    <source>
        <dbReference type="PROSITE" id="PS50085"/>
    </source>
</evidence>
<organism evidence="4 5">
    <name type="scientific">Funneliformis geosporum</name>
    <dbReference type="NCBI Taxonomy" id="1117311"/>
    <lineage>
        <taxon>Eukaryota</taxon>
        <taxon>Fungi</taxon>
        <taxon>Fungi incertae sedis</taxon>
        <taxon>Mucoromycota</taxon>
        <taxon>Glomeromycotina</taxon>
        <taxon>Glomeromycetes</taxon>
        <taxon>Glomerales</taxon>
        <taxon>Glomeraceae</taxon>
        <taxon>Funneliformis</taxon>
    </lineage>
</organism>
<dbReference type="EMBL" id="CAMKVN010000751">
    <property type="protein sequence ID" value="CAI2170854.1"/>
    <property type="molecule type" value="Genomic_DNA"/>
</dbReference>